<keyword evidence="1" id="KW-0472">Membrane</keyword>
<dbReference type="Proteomes" id="UP001183881">
    <property type="component" value="Unassembled WGS sequence"/>
</dbReference>
<name>A0ABU2PTK2_9ACTN</name>
<keyword evidence="3" id="KW-1185">Reference proteome</keyword>
<evidence type="ECO:0008006" key="4">
    <source>
        <dbReference type="Google" id="ProtNLM"/>
    </source>
</evidence>
<protein>
    <recommendedName>
        <fullName evidence="4">Flp pilus-assembly TadG-like N-terminal domain-containing protein</fullName>
    </recommendedName>
</protein>
<keyword evidence="1" id="KW-1133">Transmembrane helix</keyword>
<reference evidence="3" key="1">
    <citation type="submission" date="2023-07" db="EMBL/GenBank/DDBJ databases">
        <title>30 novel species of actinomycetes from the DSMZ collection.</title>
        <authorList>
            <person name="Nouioui I."/>
        </authorList>
    </citation>
    <scope>NUCLEOTIDE SEQUENCE [LARGE SCALE GENOMIC DNA]</scope>
    <source>
        <strain evidence="3">DSM 41636</strain>
    </source>
</reference>
<dbReference type="EMBL" id="JAVRFA010000009">
    <property type="protein sequence ID" value="MDT0395182.1"/>
    <property type="molecule type" value="Genomic_DNA"/>
</dbReference>
<evidence type="ECO:0000313" key="2">
    <source>
        <dbReference type="EMBL" id="MDT0395182.1"/>
    </source>
</evidence>
<evidence type="ECO:0000313" key="3">
    <source>
        <dbReference type="Proteomes" id="UP001183881"/>
    </source>
</evidence>
<comment type="caution">
    <text evidence="2">The sequence shown here is derived from an EMBL/GenBank/DDBJ whole genome shotgun (WGS) entry which is preliminary data.</text>
</comment>
<accession>A0ABU2PTK2</accession>
<keyword evidence="1" id="KW-0812">Transmembrane</keyword>
<gene>
    <name evidence="2" type="ORF">RM705_10775</name>
</gene>
<organism evidence="2 3">
    <name type="scientific">Streptomyces edwardsiae</name>
    <dbReference type="NCBI Taxonomy" id="3075527"/>
    <lineage>
        <taxon>Bacteria</taxon>
        <taxon>Bacillati</taxon>
        <taxon>Actinomycetota</taxon>
        <taxon>Actinomycetes</taxon>
        <taxon>Kitasatosporales</taxon>
        <taxon>Streptomycetaceae</taxon>
        <taxon>Streptomyces</taxon>
    </lineage>
</organism>
<sequence length="249" mass="26689">MVTSRATGLVTTGCLTVLAVLIVVFGTVASWLWYRAWHDGKVNDERRETAYASIRQQARDTADETARALGTAGTTDADALTEVIWRHSEAPVITYDASRHAFTATAVSHAEYPRKAILHGGGPDMVTQCFVVAYTRPPGRAWTSRVSERAADACRPGTGISGAVNLARTRIANMHTEDLTRAGVRKALDPTGRGRTYDVRSAAHEGDTATVTVRVTAPDATTAQCYRFTRPVQDVSGPNSATAVPALSC</sequence>
<feature type="transmembrane region" description="Helical" evidence="1">
    <location>
        <begin position="6"/>
        <end position="34"/>
    </location>
</feature>
<evidence type="ECO:0000256" key="1">
    <source>
        <dbReference type="SAM" id="Phobius"/>
    </source>
</evidence>
<proteinExistence type="predicted"/>
<dbReference type="RefSeq" id="WP_311643293.1">
    <property type="nucleotide sequence ID" value="NZ_JAVRFA010000009.1"/>
</dbReference>